<dbReference type="GO" id="GO:0006598">
    <property type="term" value="P:polyamine catabolic process"/>
    <property type="evidence" value="ECO:0007669"/>
    <property type="project" value="TreeGrafter"/>
</dbReference>
<keyword evidence="2" id="KW-1185">Reference proteome</keyword>
<protein>
    <submittedName>
        <fullName evidence="1">Gamma-glutamyl-gamma-aminobutyrate hydrolase family protein</fullName>
    </submittedName>
</protein>
<dbReference type="CDD" id="cd01745">
    <property type="entry name" value="GATase1_2"/>
    <property type="match status" value="1"/>
</dbReference>
<dbReference type="PANTHER" id="PTHR43235">
    <property type="entry name" value="GLUTAMINE AMIDOTRANSFERASE PB2B2.05-RELATED"/>
    <property type="match status" value="1"/>
</dbReference>
<dbReference type="PANTHER" id="PTHR43235:SF1">
    <property type="entry name" value="GLUTAMINE AMIDOTRANSFERASE PB2B2.05-RELATED"/>
    <property type="match status" value="1"/>
</dbReference>
<dbReference type="InterPro" id="IPR011697">
    <property type="entry name" value="Peptidase_C26"/>
</dbReference>
<dbReference type="AlphaFoldDB" id="A0A9Q3VTW7"/>
<keyword evidence="1" id="KW-0378">Hydrolase</keyword>
<dbReference type="Gene3D" id="3.40.50.880">
    <property type="match status" value="1"/>
</dbReference>
<sequence length="253" mass="27492">MSDNVHRPLIAVTVGRDLPDRPSVLRLTENYVRVLTDAGAIPIVVVPGIDVAAVQYVMERVDGLLLPGGIGAPDPHPRRFGEEPRPETVIDADLDALEIAAIHRAVRLGMPVLGICRGCQILNVALGGSLIQHLEPGDVSHLPDLPLNAEAHELRLEDGSRLAGLSGARLLRVNSLHHQAIARPAPALRVVGRAEDGVVEAVESADPDRWITGVQYHPEELTSQPAHRRLFEDFISWSARYAADRDQERNVSA</sequence>
<dbReference type="Pfam" id="PF07722">
    <property type="entry name" value="Peptidase_C26"/>
    <property type="match status" value="1"/>
</dbReference>
<dbReference type="PROSITE" id="PS51273">
    <property type="entry name" value="GATASE_TYPE_1"/>
    <property type="match status" value="1"/>
</dbReference>
<reference evidence="1" key="1">
    <citation type="submission" date="2021-12" db="EMBL/GenBank/DDBJ databases">
        <authorList>
            <person name="Lee J.-H."/>
            <person name="Kim S.-B."/>
        </authorList>
    </citation>
    <scope>NUCLEOTIDE SEQUENCE</scope>
    <source>
        <strain evidence="1">NR30</strain>
    </source>
</reference>
<comment type="caution">
    <text evidence="1">The sequence shown here is derived from an EMBL/GenBank/DDBJ whole genome shotgun (WGS) entry which is preliminary data.</text>
</comment>
<dbReference type="InterPro" id="IPR044668">
    <property type="entry name" value="PuuD-like"/>
</dbReference>
<dbReference type="EMBL" id="JAJSBI010000019">
    <property type="protein sequence ID" value="MCD9878062.1"/>
    <property type="molecule type" value="Genomic_DNA"/>
</dbReference>
<evidence type="ECO:0000313" key="2">
    <source>
        <dbReference type="Proteomes" id="UP001108029"/>
    </source>
</evidence>
<name>A0A9Q3VTW7_9ACTN</name>
<proteinExistence type="predicted"/>
<organism evidence="1 2">
    <name type="scientific">Streptomyces guryensis</name>
    <dbReference type="NCBI Taxonomy" id="2886947"/>
    <lineage>
        <taxon>Bacteria</taxon>
        <taxon>Bacillati</taxon>
        <taxon>Actinomycetota</taxon>
        <taxon>Actinomycetes</taxon>
        <taxon>Kitasatosporales</taxon>
        <taxon>Streptomycetaceae</taxon>
        <taxon>Streptomyces</taxon>
    </lineage>
</organism>
<dbReference type="GO" id="GO:0005829">
    <property type="term" value="C:cytosol"/>
    <property type="evidence" value="ECO:0007669"/>
    <property type="project" value="TreeGrafter"/>
</dbReference>
<gene>
    <name evidence="1" type="ORF">LJ657_31475</name>
</gene>
<evidence type="ECO:0000313" key="1">
    <source>
        <dbReference type="EMBL" id="MCD9878062.1"/>
    </source>
</evidence>
<dbReference type="GO" id="GO:0033969">
    <property type="term" value="F:gamma-glutamyl-gamma-aminobutyrate hydrolase activity"/>
    <property type="evidence" value="ECO:0007669"/>
    <property type="project" value="TreeGrafter"/>
</dbReference>
<accession>A0A9Q3VTW7</accession>
<dbReference type="InterPro" id="IPR029062">
    <property type="entry name" value="Class_I_gatase-like"/>
</dbReference>
<dbReference type="RefSeq" id="WP_232652245.1">
    <property type="nucleotide sequence ID" value="NZ_JAJSBI010000019.1"/>
</dbReference>
<dbReference type="SUPFAM" id="SSF52317">
    <property type="entry name" value="Class I glutamine amidotransferase-like"/>
    <property type="match status" value="1"/>
</dbReference>
<dbReference type="Proteomes" id="UP001108029">
    <property type="component" value="Unassembled WGS sequence"/>
</dbReference>